<evidence type="ECO:0008006" key="4">
    <source>
        <dbReference type="Google" id="ProtNLM"/>
    </source>
</evidence>
<name>A0A6G9RLE3_9ENTR</name>
<evidence type="ECO:0000313" key="2">
    <source>
        <dbReference type="EMBL" id="QIR27730.1"/>
    </source>
</evidence>
<dbReference type="KEGG" id="kgn:GY169_13360"/>
<dbReference type="RefSeq" id="WP_167576044.1">
    <property type="nucleotide sequence ID" value="NZ_CP050321.1"/>
</dbReference>
<evidence type="ECO:0000256" key="1">
    <source>
        <dbReference type="SAM" id="SignalP"/>
    </source>
</evidence>
<feature type="chain" id="PRO_5026342530" description="Adhesin" evidence="1">
    <location>
        <begin position="19"/>
        <end position="113"/>
    </location>
</feature>
<accession>A0A6G9RLE3</accession>
<keyword evidence="3" id="KW-1185">Reference proteome</keyword>
<protein>
    <recommendedName>
        <fullName evidence="4">Adhesin</fullName>
    </recommendedName>
</protein>
<keyword evidence="1" id="KW-0732">Signal</keyword>
<sequence length="113" mass="12620">MKKLVIALTACASFSAMASNVGTYDSNTMRGNVNLECSTSNGDILEVSGYDFPQNIEIQSDYYSLNQVKKIDGQKVYFYKEIKYPSPRVYALIVGNNGSTSIQDQHKHVYTCE</sequence>
<proteinExistence type="predicted"/>
<feature type="signal peptide" evidence="1">
    <location>
        <begin position="1"/>
        <end position="18"/>
    </location>
</feature>
<dbReference type="AlphaFoldDB" id="A0A6G9RLE3"/>
<gene>
    <name evidence="2" type="ORF">GY169_13360</name>
</gene>
<organism evidence="2 3">
    <name type="scientific">Kluyvera genomosp. 3</name>
    <dbReference type="NCBI Taxonomy" id="2774055"/>
    <lineage>
        <taxon>Bacteria</taxon>
        <taxon>Pseudomonadati</taxon>
        <taxon>Pseudomonadota</taxon>
        <taxon>Gammaproteobacteria</taxon>
        <taxon>Enterobacterales</taxon>
        <taxon>Enterobacteriaceae</taxon>
        <taxon>Kluyvera</taxon>
    </lineage>
</organism>
<evidence type="ECO:0000313" key="3">
    <source>
        <dbReference type="Proteomes" id="UP000503580"/>
    </source>
</evidence>
<dbReference type="EMBL" id="CP050321">
    <property type="protein sequence ID" value="QIR27730.1"/>
    <property type="molecule type" value="Genomic_DNA"/>
</dbReference>
<reference evidence="2 3" key="1">
    <citation type="submission" date="2020-02" db="EMBL/GenBank/DDBJ databases">
        <title>Whole genome PO2S7.</title>
        <authorList>
            <person name="Singha K.M."/>
        </authorList>
    </citation>
    <scope>NUCLEOTIDE SEQUENCE [LARGE SCALE GENOMIC DNA]</scope>
    <source>
        <strain evidence="2 3">PO2S7</strain>
    </source>
</reference>
<dbReference type="Proteomes" id="UP000503580">
    <property type="component" value="Chromosome"/>
</dbReference>